<organism evidence="3">
    <name type="scientific">Ornithinibacillus sp. 4-3</name>
    <dbReference type="NCBI Taxonomy" id="3231488"/>
    <lineage>
        <taxon>Bacteria</taxon>
        <taxon>Bacillati</taxon>
        <taxon>Bacillota</taxon>
        <taxon>Bacilli</taxon>
        <taxon>Bacillales</taxon>
        <taxon>Bacillaceae</taxon>
        <taxon>Ornithinibacillus</taxon>
    </lineage>
</organism>
<feature type="transmembrane region" description="Helical" evidence="1">
    <location>
        <begin position="39"/>
        <end position="65"/>
    </location>
</feature>
<feature type="domain" description="DUF3899" evidence="2">
    <location>
        <begin position="40"/>
        <end position="119"/>
    </location>
</feature>
<reference evidence="3" key="1">
    <citation type="submission" date="2024-07" db="EMBL/GenBank/DDBJ databases">
        <title>Halotolerant mesophilic bacterium Ornithinibacillus sp. 4-3, sp. nov., isolated from soil.</title>
        <authorList>
            <person name="Sidarenka A.V."/>
            <person name="Guliayeva D.E."/>
            <person name="Leanovich S.I."/>
            <person name="Hileuskaya K.S."/>
            <person name="Akhremchuk A.E."/>
            <person name="Sikolenko M.A."/>
            <person name="Valentovich L.N."/>
        </authorList>
    </citation>
    <scope>NUCLEOTIDE SEQUENCE</scope>
    <source>
        <strain evidence="3">4-3</strain>
    </source>
</reference>
<keyword evidence="1" id="KW-0812">Transmembrane</keyword>
<keyword evidence="1" id="KW-0472">Membrane</keyword>
<accession>A0AB39HNE0</accession>
<dbReference type="AlphaFoldDB" id="A0AB39HNE0"/>
<gene>
    <name evidence="3" type="ORF">AB4Y30_12865</name>
</gene>
<feature type="transmembrane region" description="Helical" evidence="1">
    <location>
        <begin position="7"/>
        <end position="27"/>
    </location>
</feature>
<sequence>MMFTIKMATAFIYIVITVSFIFTYLYASPFTFATWIEAVYNISIICIIIGFLWIVIQSGFFHLLVRWIKQKLNKDEEQTINEVEEKNEEELTWKRKVSDWAKVIIVAGLLLVILSTYVSYKFFGD</sequence>
<keyword evidence="1" id="KW-1133">Transmembrane helix</keyword>
<dbReference type="InterPro" id="IPR025007">
    <property type="entry name" value="DUF3899"/>
</dbReference>
<dbReference type="RefSeq" id="WP_368652637.1">
    <property type="nucleotide sequence ID" value="NZ_CP162599.1"/>
</dbReference>
<protein>
    <submittedName>
        <fullName evidence="3">DUF3899 domain-containing protein</fullName>
    </submittedName>
</protein>
<evidence type="ECO:0000313" key="3">
    <source>
        <dbReference type="EMBL" id="XDK31913.1"/>
    </source>
</evidence>
<proteinExistence type="predicted"/>
<evidence type="ECO:0000259" key="2">
    <source>
        <dbReference type="Pfam" id="PF13038"/>
    </source>
</evidence>
<dbReference type="Pfam" id="PF13038">
    <property type="entry name" value="DUF3899"/>
    <property type="match status" value="1"/>
</dbReference>
<evidence type="ECO:0000256" key="1">
    <source>
        <dbReference type="SAM" id="Phobius"/>
    </source>
</evidence>
<dbReference type="EMBL" id="CP162599">
    <property type="protein sequence ID" value="XDK31913.1"/>
    <property type="molecule type" value="Genomic_DNA"/>
</dbReference>
<name>A0AB39HNE0_9BACI</name>
<feature type="transmembrane region" description="Helical" evidence="1">
    <location>
        <begin position="100"/>
        <end position="120"/>
    </location>
</feature>